<comment type="caution">
    <text evidence="2">The sequence shown here is derived from an EMBL/GenBank/DDBJ whole genome shotgun (WGS) entry which is preliminary data.</text>
</comment>
<dbReference type="PROSITE" id="PS00889">
    <property type="entry name" value="CNMP_BINDING_2"/>
    <property type="match status" value="1"/>
</dbReference>
<dbReference type="Gene3D" id="2.60.120.10">
    <property type="entry name" value="Jelly Rolls"/>
    <property type="match status" value="1"/>
</dbReference>
<sequence>MRIESSVTSISWIPSEAVQGMTKLPFEMVAHYDQPLPDRIDDLDALGAADRFRFANQLRAWIEVDQGRIVAHGYSGGGRIGSTTLRLAGKTATFAAVALPDRQQPPVVSDGCVRFVQTAGGRTGVPAPRRVKYPPFVQISAPLAWTTLGLTVHTDGSSSHDVVGASSFPRHWIYDEEGRLVLKSGLVDSKSWSQRAFGRHTPWGDEDSPAMVTEVESALERELSARIMRGGSKPSIGTLRKDQTLVSEGDSGTDAFLLLDGVLTVEVKGAVLGQLGPGAVLGERALIEGGNRTATVRALTPCRVATISGKDLDPRVLAELATGHRREGSAP</sequence>
<evidence type="ECO:0000313" key="3">
    <source>
        <dbReference type="Proteomes" id="UP000614410"/>
    </source>
</evidence>
<dbReference type="Pfam" id="PF00027">
    <property type="entry name" value="cNMP_binding"/>
    <property type="match status" value="1"/>
</dbReference>
<dbReference type="AlphaFoldDB" id="A0A934KMZ6"/>
<evidence type="ECO:0000259" key="1">
    <source>
        <dbReference type="PROSITE" id="PS50042"/>
    </source>
</evidence>
<evidence type="ECO:0000313" key="2">
    <source>
        <dbReference type="EMBL" id="MBJ7609858.1"/>
    </source>
</evidence>
<feature type="domain" description="Cyclic nucleotide-binding" evidence="1">
    <location>
        <begin position="215"/>
        <end position="308"/>
    </location>
</feature>
<name>A0A934KMZ6_9BACT</name>
<dbReference type="Proteomes" id="UP000614410">
    <property type="component" value="Unassembled WGS sequence"/>
</dbReference>
<dbReference type="PROSITE" id="PS50042">
    <property type="entry name" value="CNMP_BINDING_3"/>
    <property type="match status" value="1"/>
</dbReference>
<organism evidence="2 3">
    <name type="scientific">Candidatus Amunia macphersoniae</name>
    <dbReference type="NCBI Taxonomy" id="3127014"/>
    <lineage>
        <taxon>Bacteria</taxon>
        <taxon>Bacillati</taxon>
        <taxon>Candidatus Dormiibacterota</taxon>
        <taxon>Candidatus Dormibacteria</taxon>
        <taxon>Candidatus Aeolococcales</taxon>
        <taxon>Candidatus Aeolococcaceae</taxon>
        <taxon>Candidatus Amunia</taxon>
    </lineage>
</organism>
<dbReference type="InterPro" id="IPR014710">
    <property type="entry name" value="RmlC-like_jellyroll"/>
</dbReference>
<dbReference type="InterPro" id="IPR000595">
    <property type="entry name" value="cNMP-bd_dom"/>
</dbReference>
<proteinExistence type="predicted"/>
<dbReference type="EMBL" id="JAEKNN010000053">
    <property type="protein sequence ID" value="MBJ7609858.1"/>
    <property type="molecule type" value="Genomic_DNA"/>
</dbReference>
<accession>A0A934KMZ6</accession>
<dbReference type="InterPro" id="IPR018490">
    <property type="entry name" value="cNMP-bd_dom_sf"/>
</dbReference>
<dbReference type="InterPro" id="IPR018488">
    <property type="entry name" value="cNMP-bd_CS"/>
</dbReference>
<dbReference type="SMART" id="SM00100">
    <property type="entry name" value="cNMP"/>
    <property type="match status" value="1"/>
</dbReference>
<protein>
    <submittedName>
        <fullName evidence="2">Cyclic nucleotide-binding domain-containing protein</fullName>
    </submittedName>
</protein>
<dbReference type="CDD" id="cd00038">
    <property type="entry name" value="CAP_ED"/>
    <property type="match status" value="1"/>
</dbReference>
<dbReference type="SUPFAM" id="SSF51206">
    <property type="entry name" value="cAMP-binding domain-like"/>
    <property type="match status" value="1"/>
</dbReference>
<gene>
    <name evidence="2" type="ORF">JF887_10590</name>
</gene>
<reference evidence="2 3" key="1">
    <citation type="submission" date="2020-10" db="EMBL/GenBank/DDBJ databases">
        <title>Ca. Dormibacterota MAGs.</title>
        <authorList>
            <person name="Montgomery K."/>
        </authorList>
    </citation>
    <scope>NUCLEOTIDE SEQUENCE [LARGE SCALE GENOMIC DNA]</scope>
    <source>
        <strain evidence="2">Mitchell_Peninsula_5</strain>
    </source>
</reference>